<evidence type="ECO:0008006" key="4">
    <source>
        <dbReference type="Google" id="ProtNLM"/>
    </source>
</evidence>
<gene>
    <name evidence="2" type="ORF">QN277_018605</name>
</gene>
<dbReference type="InterPro" id="IPR027706">
    <property type="entry name" value="PGP_Pase"/>
</dbReference>
<dbReference type="NCBIfam" id="TIGR01668">
    <property type="entry name" value="YqeG_hyp_ppase"/>
    <property type="match status" value="1"/>
</dbReference>
<evidence type="ECO:0000313" key="2">
    <source>
        <dbReference type="EMBL" id="KAK4275541.1"/>
    </source>
</evidence>
<sequence length="351" mass="39530">MPAAPVAASLPSCCSVPPKPLNFHRHAYHQRNLTTLSLSTTHSKIPIRDFSTLTLRPPHSFVNFNSNHSQSQTHPLFLQFLLSIVRKDTNNQNPEPTHQKLPREDEPKGCENDEERRVLFTNMGLADMKAALGQRINLEAIYSAFMFVKEPKLALPHVSVLDLRCIDWSELRRRGFKGVVFDKDNTITAPYSLCPWPPLTSSLELCKSEFGSDVAIFSNSAGLHEYDPDGSKARALEEAIGIRVIRHRVKKPAGSADEIEKHFGCESSKLIMVGDRPFTDIVFGNRNGFLTILTKPFSLDTEPFVVQQVRKLEASFLNHWRRRGLEPPSHKLLFCPQLFVKEPPPSPPPPA</sequence>
<organism evidence="2 3">
    <name type="scientific">Acacia crassicarpa</name>
    <name type="common">northern wattle</name>
    <dbReference type="NCBI Taxonomy" id="499986"/>
    <lineage>
        <taxon>Eukaryota</taxon>
        <taxon>Viridiplantae</taxon>
        <taxon>Streptophyta</taxon>
        <taxon>Embryophyta</taxon>
        <taxon>Tracheophyta</taxon>
        <taxon>Spermatophyta</taxon>
        <taxon>Magnoliopsida</taxon>
        <taxon>eudicotyledons</taxon>
        <taxon>Gunneridae</taxon>
        <taxon>Pentapetalae</taxon>
        <taxon>rosids</taxon>
        <taxon>fabids</taxon>
        <taxon>Fabales</taxon>
        <taxon>Fabaceae</taxon>
        <taxon>Caesalpinioideae</taxon>
        <taxon>mimosoid clade</taxon>
        <taxon>Acacieae</taxon>
        <taxon>Acacia</taxon>
    </lineage>
</organism>
<dbReference type="Pfam" id="PF09419">
    <property type="entry name" value="PGP_phosphatase"/>
    <property type="match status" value="1"/>
</dbReference>
<dbReference type="SUPFAM" id="SSF56784">
    <property type="entry name" value="HAD-like"/>
    <property type="match status" value="1"/>
</dbReference>
<dbReference type="InterPro" id="IPR023214">
    <property type="entry name" value="HAD_sf"/>
</dbReference>
<accession>A0AAE1JS03</accession>
<protein>
    <recommendedName>
        <fullName evidence="4">Haloacid dehalogenase superfamily protein</fullName>
    </recommendedName>
</protein>
<evidence type="ECO:0000313" key="3">
    <source>
        <dbReference type="Proteomes" id="UP001293593"/>
    </source>
</evidence>
<dbReference type="EMBL" id="JAWXYG010000004">
    <property type="protein sequence ID" value="KAK4275541.1"/>
    <property type="molecule type" value="Genomic_DNA"/>
</dbReference>
<dbReference type="InterPro" id="IPR036412">
    <property type="entry name" value="HAD-like_sf"/>
</dbReference>
<dbReference type="GO" id="GO:0005737">
    <property type="term" value="C:cytoplasm"/>
    <property type="evidence" value="ECO:0007669"/>
    <property type="project" value="TreeGrafter"/>
</dbReference>
<comment type="caution">
    <text evidence="2">The sequence shown here is derived from an EMBL/GenBank/DDBJ whole genome shotgun (WGS) entry which is preliminary data.</text>
</comment>
<dbReference type="Gene3D" id="3.40.50.1000">
    <property type="entry name" value="HAD superfamily/HAD-like"/>
    <property type="match status" value="1"/>
</dbReference>
<dbReference type="PANTHER" id="PTHR19288:SF25">
    <property type="entry name" value="PHOSPHATIDYLGLYCEROPHOSPHATASE GEP4, MITOCHONDRIAL"/>
    <property type="match status" value="1"/>
</dbReference>
<dbReference type="Proteomes" id="UP001293593">
    <property type="component" value="Unassembled WGS sequence"/>
</dbReference>
<dbReference type="PANTHER" id="PTHR19288">
    <property type="entry name" value="4-NITROPHENYLPHOSPHATASE-RELATED"/>
    <property type="match status" value="1"/>
</dbReference>
<dbReference type="FunFam" id="3.40.50.1000:FF:000148">
    <property type="entry name" value="Haloacid dehalogenase superfamily protein"/>
    <property type="match status" value="1"/>
</dbReference>
<evidence type="ECO:0000256" key="1">
    <source>
        <dbReference type="SAM" id="MobiDB-lite"/>
    </source>
</evidence>
<dbReference type="AlphaFoldDB" id="A0AAE1JS03"/>
<dbReference type="NCBIfam" id="TIGR01662">
    <property type="entry name" value="HAD-SF-IIIA"/>
    <property type="match status" value="1"/>
</dbReference>
<keyword evidence="3" id="KW-1185">Reference proteome</keyword>
<dbReference type="InterPro" id="IPR006549">
    <property type="entry name" value="HAD-SF_hydro_IIIA"/>
</dbReference>
<proteinExistence type="predicted"/>
<feature type="compositionally biased region" description="Basic and acidic residues" evidence="1">
    <location>
        <begin position="97"/>
        <end position="111"/>
    </location>
</feature>
<dbReference type="GO" id="GO:0008962">
    <property type="term" value="F:phosphatidylglycerophosphatase activity"/>
    <property type="evidence" value="ECO:0007669"/>
    <property type="project" value="InterPro"/>
</dbReference>
<name>A0AAE1JS03_9FABA</name>
<feature type="region of interest" description="Disordered" evidence="1">
    <location>
        <begin position="89"/>
        <end position="111"/>
    </location>
</feature>
<reference evidence="2" key="1">
    <citation type="submission" date="2023-10" db="EMBL/GenBank/DDBJ databases">
        <title>Chromosome-level genome of the transformable northern wattle, Acacia crassicarpa.</title>
        <authorList>
            <person name="Massaro I."/>
            <person name="Sinha N.R."/>
            <person name="Poethig S."/>
            <person name="Leichty A.R."/>
        </authorList>
    </citation>
    <scope>NUCLEOTIDE SEQUENCE</scope>
    <source>
        <strain evidence="2">Acra3RX</strain>
        <tissue evidence="2">Leaf</tissue>
    </source>
</reference>
<dbReference type="InterPro" id="IPR010021">
    <property type="entry name" value="PGPP1/Gep4"/>
</dbReference>